<feature type="transmembrane region" description="Helical" evidence="5">
    <location>
        <begin position="218"/>
        <end position="240"/>
    </location>
</feature>
<evidence type="ECO:0000256" key="3">
    <source>
        <dbReference type="ARBA" id="ARBA00022989"/>
    </source>
</evidence>
<dbReference type="EMBL" id="CATQJL010000305">
    <property type="protein sequence ID" value="CAJ0602169.1"/>
    <property type="molecule type" value="Genomic_DNA"/>
</dbReference>
<name>A0AA36H199_CYLNA</name>
<dbReference type="PANTHER" id="PTHR22718">
    <property type="entry name" value="SERPENTINE RECEPTOR, CLASS X"/>
    <property type="match status" value="1"/>
</dbReference>
<dbReference type="InterPro" id="IPR000276">
    <property type="entry name" value="GPCR_Rhodpsn"/>
</dbReference>
<dbReference type="GO" id="GO:0004930">
    <property type="term" value="F:G protein-coupled receptor activity"/>
    <property type="evidence" value="ECO:0007669"/>
    <property type="project" value="InterPro"/>
</dbReference>
<reference evidence="6" key="1">
    <citation type="submission" date="2023-07" db="EMBL/GenBank/DDBJ databases">
        <authorList>
            <consortium name="CYATHOMIX"/>
        </authorList>
    </citation>
    <scope>NUCLEOTIDE SEQUENCE</scope>
    <source>
        <strain evidence="6">N/A</strain>
    </source>
</reference>
<organism evidence="6 7">
    <name type="scientific">Cylicocyclus nassatus</name>
    <name type="common">Nematode worm</name>
    <dbReference type="NCBI Taxonomy" id="53992"/>
    <lineage>
        <taxon>Eukaryota</taxon>
        <taxon>Metazoa</taxon>
        <taxon>Ecdysozoa</taxon>
        <taxon>Nematoda</taxon>
        <taxon>Chromadorea</taxon>
        <taxon>Rhabditida</taxon>
        <taxon>Rhabditina</taxon>
        <taxon>Rhabditomorpha</taxon>
        <taxon>Strongyloidea</taxon>
        <taxon>Strongylidae</taxon>
        <taxon>Cylicocyclus</taxon>
    </lineage>
</organism>
<feature type="transmembrane region" description="Helical" evidence="5">
    <location>
        <begin position="136"/>
        <end position="158"/>
    </location>
</feature>
<evidence type="ECO:0000256" key="4">
    <source>
        <dbReference type="ARBA" id="ARBA00023136"/>
    </source>
</evidence>
<evidence type="ECO:0000313" key="6">
    <source>
        <dbReference type="EMBL" id="CAJ0602169.1"/>
    </source>
</evidence>
<evidence type="ECO:0000313" key="7">
    <source>
        <dbReference type="Proteomes" id="UP001176961"/>
    </source>
</evidence>
<dbReference type="SUPFAM" id="SSF81321">
    <property type="entry name" value="Family A G protein-coupled receptor-like"/>
    <property type="match status" value="1"/>
</dbReference>
<comment type="subcellular location">
    <subcellularLocation>
        <location evidence="1">Membrane</location>
    </subcellularLocation>
</comment>
<dbReference type="AlphaFoldDB" id="A0AA36H199"/>
<dbReference type="Proteomes" id="UP001176961">
    <property type="component" value="Unassembled WGS sequence"/>
</dbReference>
<accession>A0AA36H199</accession>
<keyword evidence="2 5" id="KW-0812">Transmembrane</keyword>
<evidence type="ECO:0000256" key="1">
    <source>
        <dbReference type="ARBA" id="ARBA00004370"/>
    </source>
</evidence>
<gene>
    <name evidence="6" type="ORF">CYNAS_LOCUS14152</name>
</gene>
<comment type="caution">
    <text evidence="6">The sequence shown here is derived from an EMBL/GenBank/DDBJ whole genome shotgun (WGS) entry which is preliminary data.</text>
</comment>
<keyword evidence="7" id="KW-1185">Reference proteome</keyword>
<protein>
    <submittedName>
        <fullName evidence="6">Uncharacterized protein</fullName>
    </submittedName>
</protein>
<keyword evidence="3 5" id="KW-1133">Transmembrane helix</keyword>
<proteinExistence type="predicted"/>
<dbReference type="Gene3D" id="1.20.1070.10">
    <property type="entry name" value="Rhodopsin 7-helix transmembrane proteins"/>
    <property type="match status" value="1"/>
</dbReference>
<feature type="transmembrane region" description="Helical" evidence="5">
    <location>
        <begin position="88"/>
        <end position="110"/>
    </location>
</feature>
<evidence type="ECO:0000256" key="5">
    <source>
        <dbReference type="SAM" id="Phobius"/>
    </source>
</evidence>
<feature type="transmembrane region" description="Helical" evidence="5">
    <location>
        <begin position="12"/>
        <end position="32"/>
    </location>
</feature>
<dbReference type="PANTHER" id="PTHR22718:SF34">
    <property type="entry name" value="G-PROTEIN COUPLED RECEPTORS FAMILY 1 PROFILE DOMAIN-CONTAINING PROTEIN"/>
    <property type="match status" value="1"/>
</dbReference>
<dbReference type="GO" id="GO:0016020">
    <property type="term" value="C:membrane"/>
    <property type="evidence" value="ECO:0007669"/>
    <property type="project" value="UniProtKB-SubCell"/>
</dbReference>
<dbReference type="PRINTS" id="PR00237">
    <property type="entry name" value="GPCRRHODOPSN"/>
</dbReference>
<feature type="transmembrane region" description="Helical" evidence="5">
    <location>
        <begin position="188"/>
        <end position="206"/>
    </location>
</feature>
<feature type="transmembrane region" description="Helical" evidence="5">
    <location>
        <begin position="44"/>
        <end position="67"/>
    </location>
</feature>
<evidence type="ECO:0000256" key="2">
    <source>
        <dbReference type="ARBA" id="ARBA00022692"/>
    </source>
</evidence>
<keyword evidence="4 5" id="KW-0472">Membrane</keyword>
<sequence>MEQQAMDIIVASTWSAITIYSIAANILIVALVSTNIELRTFTSYWIIISSSLCETSLALITFCYVIPSILLHDTFSTIGSTSDLLMLLFYRLFGFSEVFHLGTILSLLILSPCCNGVWDSYNYITYLTNPESWYKYLELGTTIAVLVVMVVSYAAVIYQVRSIHSQFEPATNTAFNSRERTAKKELRLLFQFIAVSLVYVFTWISWQWLPYVPPSKWVFFLSMTFSLLNVAAKPTIYLMFNETLRQRLIVIRHRWHGSAIATITARPSHMRTY</sequence>